<dbReference type="InterPro" id="IPR037523">
    <property type="entry name" value="VOC_core"/>
</dbReference>
<proteinExistence type="predicted"/>
<dbReference type="GO" id="GO:0016829">
    <property type="term" value="F:lyase activity"/>
    <property type="evidence" value="ECO:0007669"/>
    <property type="project" value="UniProtKB-KW"/>
</dbReference>
<feature type="domain" description="VOC" evidence="1">
    <location>
        <begin position="5"/>
        <end position="121"/>
    </location>
</feature>
<dbReference type="AlphaFoldDB" id="A0A7W3QLC1"/>
<dbReference type="SUPFAM" id="SSF54593">
    <property type="entry name" value="Glyoxalase/Bleomycin resistance protein/Dihydroxybiphenyl dioxygenase"/>
    <property type="match status" value="1"/>
</dbReference>
<dbReference type="Proteomes" id="UP000572680">
    <property type="component" value="Unassembled WGS sequence"/>
</dbReference>
<dbReference type="Pfam" id="PF00903">
    <property type="entry name" value="Glyoxalase"/>
    <property type="match status" value="1"/>
</dbReference>
<evidence type="ECO:0000259" key="1">
    <source>
        <dbReference type="PROSITE" id="PS51819"/>
    </source>
</evidence>
<name>A0A7W3QLC1_ACTNM</name>
<comment type="caution">
    <text evidence="2">The sequence shown here is derived from an EMBL/GenBank/DDBJ whole genome shotgun (WGS) entry which is preliminary data.</text>
</comment>
<dbReference type="PANTHER" id="PTHR36437:SF2">
    <property type="entry name" value="GLYOXALASE_BLEOMYCIN RESISTANCE PROTEIN_DIOXYGENASE"/>
    <property type="match status" value="1"/>
</dbReference>
<dbReference type="PANTHER" id="PTHR36437">
    <property type="entry name" value="GLYOXALASE/BLEOMYCIN RESISTANCE PROTEIN/DIOXYGENASE"/>
    <property type="match status" value="1"/>
</dbReference>
<dbReference type="RefSeq" id="WP_182843732.1">
    <property type="nucleotide sequence ID" value="NZ_BAAALP010000004.1"/>
</dbReference>
<dbReference type="PROSITE" id="PS51819">
    <property type="entry name" value="VOC"/>
    <property type="match status" value="1"/>
</dbReference>
<keyword evidence="2" id="KW-0560">Oxidoreductase</keyword>
<dbReference type="InterPro" id="IPR029068">
    <property type="entry name" value="Glyas_Bleomycin-R_OHBP_Dase"/>
</dbReference>
<keyword evidence="3" id="KW-1185">Reference proteome</keyword>
<accession>A0A7W3QLC1</accession>
<dbReference type="InterPro" id="IPR004360">
    <property type="entry name" value="Glyas_Fos-R_dOase_dom"/>
</dbReference>
<keyword evidence="2" id="KW-0223">Dioxygenase</keyword>
<gene>
    <name evidence="2" type="ORF">HNR61_003035</name>
</gene>
<dbReference type="EMBL" id="JACJIA010000003">
    <property type="protein sequence ID" value="MBA8951404.1"/>
    <property type="molecule type" value="Genomic_DNA"/>
</dbReference>
<evidence type="ECO:0000313" key="2">
    <source>
        <dbReference type="EMBL" id="MBA8951404.1"/>
    </source>
</evidence>
<reference evidence="2 3" key="1">
    <citation type="submission" date="2020-08" db="EMBL/GenBank/DDBJ databases">
        <title>Genomic Encyclopedia of Type Strains, Phase IV (KMG-IV): sequencing the most valuable type-strain genomes for metagenomic binning, comparative biology and taxonomic classification.</title>
        <authorList>
            <person name="Goeker M."/>
        </authorList>
    </citation>
    <scope>NUCLEOTIDE SEQUENCE [LARGE SCALE GENOMIC DNA]</scope>
    <source>
        <strain evidence="2 3">DSM 44197</strain>
    </source>
</reference>
<protein>
    <submittedName>
        <fullName evidence="2">Catechol 2,3-dioxygenase-like lactoylglutathione lyase family enzyme</fullName>
    </submittedName>
</protein>
<dbReference type="Gene3D" id="3.10.180.10">
    <property type="entry name" value="2,3-Dihydroxybiphenyl 1,2-Dioxygenase, domain 1"/>
    <property type="match status" value="1"/>
</dbReference>
<keyword evidence="2" id="KW-0456">Lyase</keyword>
<evidence type="ECO:0000313" key="3">
    <source>
        <dbReference type="Proteomes" id="UP000572680"/>
    </source>
</evidence>
<organism evidence="2 3">
    <name type="scientific">Actinomadura namibiensis</name>
    <dbReference type="NCBI Taxonomy" id="182080"/>
    <lineage>
        <taxon>Bacteria</taxon>
        <taxon>Bacillati</taxon>
        <taxon>Actinomycetota</taxon>
        <taxon>Actinomycetes</taxon>
        <taxon>Streptosporangiales</taxon>
        <taxon>Thermomonosporaceae</taxon>
        <taxon>Actinomadura</taxon>
    </lineage>
</organism>
<sequence>MTITRVQRLSLPVSDQDRAKEFYTGALGFEVVGDAPVPFAEGARWLEVAPPGADTSMVLVTWLDMEPGTVGGLMLRSSDLDGDLRRLRDRGVRAEGPVDTPWGRQVTFTDPDGNAFVLEAAGRA</sequence>
<dbReference type="GO" id="GO:0051213">
    <property type="term" value="F:dioxygenase activity"/>
    <property type="evidence" value="ECO:0007669"/>
    <property type="project" value="UniProtKB-KW"/>
</dbReference>